<feature type="transmembrane region" description="Helical" evidence="8">
    <location>
        <begin position="465"/>
        <end position="490"/>
    </location>
</feature>
<feature type="transmembrane region" description="Helical" evidence="8">
    <location>
        <begin position="141"/>
        <end position="160"/>
    </location>
</feature>
<evidence type="ECO:0000256" key="3">
    <source>
        <dbReference type="ARBA" id="ARBA00022692"/>
    </source>
</evidence>
<evidence type="ECO:0000256" key="1">
    <source>
        <dbReference type="ARBA" id="ARBA00004141"/>
    </source>
</evidence>
<evidence type="ECO:0000313" key="10">
    <source>
        <dbReference type="EMBL" id="CAF4156221.1"/>
    </source>
</evidence>
<comment type="subcellular location">
    <subcellularLocation>
        <location evidence="1">Membrane</location>
        <topology evidence="1">Multi-pass membrane protein</topology>
    </subcellularLocation>
</comment>
<dbReference type="Proteomes" id="UP000663829">
    <property type="component" value="Unassembled WGS sequence"/>
</dbReference>
<dbReference type="OrthoDB" id="9978509at2759"/>
<dbReference type="NCBIfam" id="TIGR00728">
    <property type="entry name" value="OPT_sfam"/>
    <property type="match status" value="1"/>
</dbReference>
<dbReference type="GO" id="GO:0015031">
    <property type="term" value="P:protein transport"/>
    <property type="evidence" value="ECO:0007669"/>
    <property type="project" value="UniProtKB-KW"/>
</dbReference>
<keyword evidence="4" id="KW-0571">Peptide transport</keyword>
<reference evidence="9" key="1">
    <citation type="submission" date="2021-02" db="EMBL/GenBank/DDBJ databases">
        <authorList>
            <person name="Nowell W R."/>
        </authorList>
    </citation>
    <scope>NUCLEOTIDE SEQUENCE</scope>
</reference>
<evidence type="ECO:0000313" key="9">
    <source>
        <dbReference type="EMBL" id="CAF1315139.1"/>
    </source>
</evidence>
<keyword evidence="11" id="KW-1185">Reference proteome</keyword>
<keyword evidence="7 8" id="KW-0472">Membrane</keyword>
<dbReference type="PANTHER" id="PTHR22601">
    <property type="entry name" value="ISP4 LIKE PROTEIN"/>
    <property type="match status" value="1"/>
</dbReference>
<organism evidence="9 11">
    <name type="scientific">Didymodactylos carnosus</name>
    <dbReference type="NCBI Taxonomy" id="1234261"/>
    <lineage>
        <taxon>Eukaryota</taxon>
        <taxon>Metazoa</taxon>
        <taxon>Spiralia</taxon>
        <taxon>Gnathifera</taxon>
        <taxon>Rotifera</taxon>
        <taxon>Eurotatoria</taxon>
        <taxon>Bdelloidea</taxon>
        <taxon>Philodinida</taxon>
        <taxon>Philodinidae</taxon>
        <taxon>Didymodactylos</taxon>
    </lineage>
</organism>
<dbReference type="EMBL" id="CAJOBC010044716">
    <property type="protein sequence ID" value="CAF4156221.1"/>
    <property type="molecule type" value="Genomic_DNA"/>
</dbReference>
<dbReference type="GO" id="GO:0016020">
    <property type="term" value="C:membrane"/>
    <property type="evidence" value="ECO:0007669"/>
    <property type="project" value="UniProtKB-SubCell"/>
</dbReference>
<keyword evidence="2" id="KW-0813">Transport</keyword>
<feature type="transmembrane region" description="Helical" evidence="8">
    <location>
        <begin position="248"/>
        <end position="267"/>
    </location>
</feature>
<sequence length="557" mass="63744">MFGRISAYKCVLASILGIMRRFLVWPSKLIWPGNLPYIALFRTLHEKDAVDHMVLPSRWSISRLQFFIIICFIETIYHWLPGYIMPILTAFSWMCLINPKNIILSQLTGHYGLGMGSFQFDWKLLTSYLGSPIITPRWAQANILIGFVLFSWIIIPIFYYTNLWNSKTLPIATFDTVLVDTGNNFVLHASTGTILFYGMYFASLSSILIHTVLYHGRDIIKQFRTSLYRRDNDIHCKLMSKYPEVPEWWYGSVFILSFTCACIVMHLGHFMKWYFVCAGVGVALVYILPTGILAAKTNQILNIKAIGYIIGAVAISDNPIGFLTFKTFVIQTQIQALTLILYLKLSHFMKIPPRALFSTVVIGTSVSVLTSYAMADYFLNNIKDICVNNVNWTCPHTTHSWVSVDSLWGENILSSQTAFIPPTGIYSSMLWFFLIGALLPIPFWLLNEKYWHRIKWLKHVHFPLIFFVGSLIPTMAAGTVPTWLFIGFFFSTVIHKWWWNRYGLLFSSGMDIGVAIATIIIYFSFINRNISFSEWWGIGGPHNDGCPLSQSPLVPSY</sequence>
<gene>
    <name evidence="9" type="ORF">GPM918_LOCUS29191</name>
    <name evidence="10" type="ORF">SRO942_LOCUS29754</name>
</gene>
<feature type="transmembrane region" description="Helical" evidence="8">
    <location>
        <begin position="355"/>
        <end position="375"/>
    </location>
</feature>
<feature type="transmembrane region" description="Helical" evidence="8">
    <location>
        <begin position="502"/>
        <end position="525"/>
    </location>
</feature>
<dbReference type="Proteomes" id="UP000681722">
    <property type="component" value="Unassembled WGS sequence"/>
</dbReference>
<dbReference type="InterPro" id="IPR004648">
    <property type="entry name" value="Oligpept_transpt"/>
</dbReference>
<feature type="transmembrane region" description="Helical" evidence="8">
    <location>
        <begin position="64"/>
        <end position="84"/>
    </location>
</feature>
<feature type="transmembrane region" description="Helical" evidence="8">
    <location>
        <begin position="322"/>
        <end position="343"/>
    </location>
</feature>
<accession>A0A815EPD6</accession>
<proteinExistence type="predicted"/>
<comment type="caution">
    <text evidence="9">The sequence shown here is derived from an EMBL/GenBank/DDBJ whole genome shotgun (WGS) entry which is preliminary data.</text>
</comment>
<dbReference type="GO" id="GO:0035673">
    <property type="term" value="F:oligopeptide transmembrane transporter activity"/>
    <property type="evidence" value="ECO:0007669"/>
    <property type="project" value="InterPro"/>
</dbReference>
<dbReference type="AlphaFoldDB" id="A0A815EPD6"/>
<keyword evidence="5" id="KW-0653">Protein transport</keyword>
<dbReference type="EMBL" id="CAJNOQ010013136">
    <property type="protein sequence ID" value="CAF1315139.1"/>
    <property type="molecule type" value="Genomic_DNA"/>
</dbReference>
<keyword evidence="6 8" id="KW-1133">Transmembrane helix</keyword>
<evidence type="ECO:0000256" key="6">
    <source>
        <dbReference type="ARBA" id="ARBA00022989"/>
    </source>
</evidence>
<feature type="transmembrane region" description="Helical" evidence="8">
    <location>
        <begin position="273"/>
        <end position="293"/>
    </location>
</feature>
<evidence type="ECO:0000256" key="5">
    <source>
        <dbReference type="ARBA" id="ARBA00022927"/>
    </source>
</evidence>
<evidence type="ECO:0000256" key="4">
    <source>
        <dbReference type="ARBA" id="ARBA00022856"/>
    </source>
</evidence>
<evidence type="ECO:0000256" key="2">
    <source>
        <dbReference type="ARBA" id="ARBA00022448"/>
    </source>
</evidence>
<dbReference type="InterPro" id="IPR004813">
    <property type="entry name" value="OPT"/>
</dbReference>
<feature type="transmembrane region" description="Helical" evidence="8">
    <location>
        <begin position="194"/>
        <end position="214"/>
    </location>
</feature>
<keyword evidence="3 8" id="KW-0812">Transmembrane</keyword>
<dbReference type="Pfam" id="PF03169">
    <property type="entry name" value="OPT"/>
    <property type="match status" value="1"/>
</dbReference>
<name>A0A815EPD6_9BILA</name>
<evidence type="ECO:0000256" key="8">
    <source>
        <dbReference type="SAM" id="Phobius"/>
    </source>
</evidence>
<feature type="transmembrane region" description="Helical" evidence="8">
    <location>
        <begin position="425"/>
        <end position="445"/>
    </location>
</feature>
<protein>
    <submittedName>
        <fullName evidence="9">Uncharacterized protein</fullName>
    </submittedName>
</protein>
<evidence type="ECO:0000256" key="7">
    <source>
        <dbReference type="ARBA" id="ARBA00023136"/>
    </source>
</evidence>
<evidence type="ECO:0000313" key="11">
    <source>
        <dbReference type="Proteomes" id="UP000663829"/>
    </source>
</evidence>